<name>A0ABV9QUJ3_9GAMM</name>
<dbReference type="InterPro" id="IPR011335">
    <property type="entry name" value="Restrct_endonuc-II-like"/>
</dbReference>
<dbReference type="InterPro" id="IPR007569">
    <property type="entry name" value="DUF559"/>
</dbReference>
<keyword evidence="4" id="KW-1185">Reference proteome</keyword>
<dbReference type="PANTHER" id="PTHR38590:SF1">
    <property type="entry name" value="BLL0828 PROTEIN"/>
    <property type="match status" value="1"/>
</dbReference>
<dbReference type="InterPro" id="IPR047216">
    <property type="entry name" value="Endonuclease_DUF559_bact"/>
</dbReference>
<dbReference type="Pfam" id="PF04480">
    <property type="entry name" value="DUF559"/>
    <property type="match status" value="1"/>
</dbReference>
<protein>
    <submittedName>
        <fullName evidence="3">DUF559 domain-containing protein</fullName>
    </submittedName>
</protein>
<gene>
    <name evidence="3" type="ORF">ACFO6Q_07205</name>
</gene>
<feature type="region of interest" description="Disordered" evidence="1">
    <location>
        <begin position="116"/>
        <end position="151"/>
    </location>
</feature>
<dbReference type="SUPFAM" id="SSF52980">
    <property type="entry name" value="Restriction endonuclease-like"/>
    <property type="match status" value="1"/>
</dbReference>
<evidence type="ECO:0000259" key="2">
    <source>
        <dbReference type="Pfam" id="PF04480"/>
    </source>
</evidence>
<evidence type="ECO:0000313" key="4">
    <source>
        <dbReference type="Proteomes" id="UP001595886"/>
    </source>
</evidence>
<comment type="caution">
    <text evidence="3">The sequence shown here is derived from an EMBL/GenBank/DDBJ whole genome shotgun (WGS) entry which is preliminary data.</text>
</comment>
<proteinExistence type="predicted"/>
<evidence type="ECO:0000313" key="3">
    <source>
        <dbReference type="EMBL" id="MFC4820104.1"/>
    </source>
</evidence>
<evidence type="ECO:0000256" key="1">
    <source>
        <dbReference type="SAM" id="MobiDB-lite"/>
    </source>
</evidence>
<dbReference type="RefSeq" id="WP_380020046.1">
    <property type="nucleotide sequence ID" value="NZ_JBHSHD010000006.1"/>
</dbReference>
<dbReference type="PANTHER" id="PTHR38590">
    <property type="entry name" value="BLL0828 PROTEIN"/>
    <property type="match status" value="1"/>
</dbReference>
<dbReference type="CDD" id="cd01038">
    <property type="entry name" value="Endonuclease_DUF559"/>
    <property type="match status" value="1"/>
</dbReference>
<dbReference type="EMBL" id="JBHSHD010000006">
    <property type="protein sequence ID" value="MFC4820104.1"/>
    <property type="molecule type" value="Genomic_DNA"/>
</dbReference>
<feature type="compositionally biased region" description="Basic and acidic residues" evidence="1">
    <location>
        <begin position="137"/>
        <end position="151"/>
    </location>
</feature>
<feature type="domain" description="DUF559" evidence="2">
    <location>
        <begin position="5"/>
        <end position="109"/>
    </location>
</feature>
<sequence>MHSRIENARALRRRATDAEQKLWYFLRNRRLSGYRFRRQVPLGGYVADFACMQARLVVELDGGQHVDRRVEDEARARHLERGGFRVLRFWDDDALLRTEAVLESILAALRSACPHPSPLPQAGEGKEDCEALPQAGEGERQSSRREPFESG</sequence>
<organism evidence="3 4">
    <name type="scientific">Dokdonella ginsengisoli</name>
    <dbReference type="NCBI Taxonomy" id="363846"/>
    <lineage>
        <taxon>Bacteria</taxon>
        <taxon>Pseudomonadati</taxon>
        <taxon>Pseudomonadota</taxon>
        <taxon>Gammaproteobacteria</taxon>
        <taxon>Lysobacterales</taxon>
        <taxon>Rhodanobacteraceae</taxon>
        <taxon>Dokdonella</taxon>
    </lineage>
</organism>
<dbReference type="Gene3D" id="3.40.960.10">
    <property type="entry name" value="VSR Endonuclease"/>
    <property type="match status" value="1"/>
</dbReference>
<accession>A0ABV9QUJ3</accession>
<reference evidence="4" key="1">
    <citation type="journal article" date="2019" name="Int. J. Syst. Evol. Microbiol.">
        <title>The Global Catalogue of Microorganisms (GCM) 10K type strain sequencing project: providing services to taxonomists for standard genome sequencing and annotation.</title>
        <authorList>
            <consortium name="The Broad Institute Genomics Platform"/>
            <consortium name="The Broad Institute Genome Sequencing Center for Infectious Disease"/>
            <person name="Wu L."/>
            <person name="Ma J."/>
        </authorList>
    </citation>
    <scope>NUCLEOTIDE SEQUENCE [LARGE SCALE GENOMIC DNA]</scope>
    <source>
        <strain evidence="4">CCUG 30340</strain>
    </source>
</reference>
<dbReference type="Proteomes" id="UP001595886">
    <property type="component" value="Unassembled WGS sequence"/>
</dbReference>